<dbReference type="PANTHER" id="PTHR10871">
    <property type="entry name" value="30S RIBOSOMAL PROTEIN S13/40S RIBOSOMAL PROTEIN S18"/>
    <property type="match status" value="1"/>
</dbReference>
<feature type="compositionally biased region" description="Polar residues" evidence="5">
    <location>
        <begin position="100"/>
        <end position="109"/>
    </location>
</feature>
<evidence type="ECO:0000256" key="2">
    <source>
        <dbReference type="ARBA" id="ARBA00022980"/>
    </source>
</evidence>
<gene>
    <name evidence="6" type="primary">rps13</name>
</gene>
<name>A0A4D6C4V8_9CHLO</name>
<dbReference type="EMBL" id="MK086007">
    <property type="protein sequence ID" value="QBX98786.1"/>
    <property type="molecule type" value="Genomic_DNA"/>
</dbReference>
<evidence type="ECO:0000256" key="1">
    <source>
        <dbReference type="ARBA" id="ARBA00008080"/>
    </source>
</evidence>
<evidence type="ECO:0000256" key="5">
    <source>
        <dbReference type="SAM" id="MobiDB-lite"/>
    </source>
</evidence>
<sequence>MAYLLNTYLPGHLNVLQALQRVHGIGRSSGLSLCAMCGISPNTRVSKLRPAQLEVLGDWIEDLYVTQAKLKRSVRSNVERLVKAGTYRGFRHTLGLPVRGQQTQTNAQTARVRRVYKRKK</sequence>
<dbReference type="PROSITE" id="PS50159">
    <property type="entry name" value="RIBOSOMAL_S13_2"/>
    <property type="match status" value="1"/>
</dbReference>
<dbReference type="RefSeq" id="YP_009647119.1">
    <property type="nucleotide sequence ID" value="NC_042601.1"/>
</dbReference>
<dbReference type="Pfam" id="PF00416">
    <property type="entry name" value="Ribosomal_S13"/>
    <property type="match status" value="1"/>
</dbReference>
<dbReference type="SUPFAM" id="SSF46946">
    <property type="entry name" value="S13-like H2TH domain"/>
    <property type="match status" value="1"/>
</dbReference>
<proteinExistence type="inferred from homology"/>
<dbReference type="PANTHER" id="PTHR10871:SF1">
    <property type="entry name" value="SMALL RIBOSOMAL SUBUNIT PROTEIN US13M"/>
    <property type="match status" value="1"/>
</dbReference>
<dbReference type="GO" id="GO:0005829">
    <property type="term" value="C:cytosol"/>
    <property type="evidence" value="ECO:0007669"/>
    <property type="project" value="TreeGrafter"/>
</dbReference>
<dbReference type="GeneID" id="40513512"/>
<keyword evidence="3 4" id="KW-0687">Ribonucleoprotein</keyword>
<organism evidence="6">
    <name type="scientific">Chloroparvula japonica</name>
    <dbReference type="NCBI Taxonomy" id="1411623"/>
    <lineage>
        <taxon>Eukaryota</taxon>
        <taxon>Viridiplantae</taxon>
        <taxon>Chlorophyta</taxon>
        <taxon>Chloropicophyceae</taxon>
        <taxon>Chloropicales</taxon>
        <taxon>Chloropicaceae</taxon>
        <taxon>Chloroparvula</taxon>
    </lineage>
</organism>
<reference evidence="6" key="1">
    <citation type="journal article" date="2019" name="Genome Biol. Evol.">
        <title>Tracing the Evolution of the Plastome and Mitogenome in the Chloropicophyceae Uncovered Convergent tRNA Gene Losses and a Variant Plastid Genetic Code.</title>
        <authorList>
            <person name="Turmel M."/>
            <person name="Dos Santos A.L."/>
            <person name="Otis C."/>
            <person name="Sergerie R."/>
            <person name="Lemieux C."/>
        </authorList>
    </citation>
    <scope>NUCLEOTIDE SEQUENCE</scope>
</reference>
<dbReference type="PROSITE" id="PS00646">
    <property type="entry name" value="RIBOSOMAL_S13_1"/>
    <property type="match status" value="1"/>
</dbReference>
<dbReference type="InterPro" id="IPR027437">
    <property type="entry name" value="Rbsml_uS13_C"/>
</dbReference>
<feature type="region of interest" description="Disordered" evidence="5">
    <location>
        <begin position="100"/>
        <end position="120"/>
    </location>
</feature>
<keyword evidence="6" id="KW-0496">Mitochondrion</keyword>
<accession>A0A4D6C4V8</accession>
<protein>
    <submittedName>
        <fullName evidence="6">Ribosomal protein S13</fullName>
    </submittedName>
</protein>
<comment type="similarity">
    <text evidence="1 4">Belongs to the universal ribosomal protein uS13 family.</text>
</comment>
<keyword evidence="2 4" id="KW-0689">Ribosomal protein</keyword>
<evidence type="ECO:0000313" key="6">
    <source>
        <dbReference type="EMBL" id="QBX98786.1"/>
    </source>
</evidence>
<dbReference type="HAMAP" id="MF_01315">
    <property type="entry name" value="Ribosomal_uS13"/>
    <property type="match status" value="1"/>
</dbReference>
<dbReference type="GO" id="GO:0003723">
    <property type="term" value="F:RNA binding"/>
    <property type="evidence" value="ECO:0007669"/>
    <property type="project" value="InterPro"/>
</dbReference>
<evidence type="ECO:0000256" key="3">
    <source>
        <dbReference type="ARBA" id="ARBA00023274"/>
    </source>
</evidence>
<dbReference type="Gene3D" id="4.10.910.10">
    <property type="entry name" value="30s ribosomal protein s13, domain 2"/>
    <property type="match status" value="1"/>
</dbReference>
<dbReference type="InterPro" id="IPR010979">
    <property type="entry name" value="Ribosomal_uS13-like_H2TH"/>
</dbReference>
<dbReference type="GO" id="GO:0006412">
    <property type="term" value="P:translation"/>
    <property type="evidence" value="ECO:0007669"/>
    <property type="project" value="InterPro"/>
</dbReference>
<geneLocation type="mitochondrion" evidence="6"/>
<dbReference type="InterPro" id="IPR018269">
    <property type="entry name" value="Ribosomal_uS13_CS"/>
</dbReference>
<dbReference type="PIRSF" id="PIRSF002134">
    <property type="entry name" value="Ribosomal_S13"/>
    <property type="match status" value="1"/>
</dbReference>
<dbReference type="InterPro" id="IPR001892">
    <property type="entry name" value="Ribosomal_uS13"/>
</dbReference>
<dbReference type="Gene3D" id="1.10.8.50">
    <property type="match status" value="1"/>
</dbReference>
<feature type="compositionally biased region" description="Basic residues" evidence="5">
    <location>
        <begin position="111"/>
        <end position="120"/>
    </location>
</feature>
<evidence type="ECO:0000256" key="4">
    <source>
        <dbReference type="RuleBase" id="RU003830"/>
    </source>
</evidence>
<dbReference type="AlphaFoldDB" id="A0A4D6C4V8"/>
<dbReference type="GO" id="GO:0015935">
    <property type="term" value="C:small ribosomal subunit"/>
    <property type="evidence" value="ECO:0007669"/>
    <property type="project" value="TreeGrafter"/>
</dbReference>
<dbReference type="GO" id="GO:0003735">
    <property type="term" value="F:structural constituent of ribosome"/>
    <property type="evidence" value="ECO:0007669"/>
    <property type="project" value="InterPro"/>
</dbReference>